<dbReference type="PANTHER" id="PTHR43752:SF2">
    <property type="entry name" value="BNR_ASP-BOX REPEAT FAMILY PROTEIN"/>
    <property type="match status" value="1"/>
</dbReference>
<dbReference type="AlphaFoldDB" id="A0AAE0EV41"/>
<dbReference type="PANTHER" id="PTHR43752">
    <property type="entry name" value="BNR/ASP-BOX REPEAT FAMILY PROTEIN"/>
    <property type="match status" value="1"/>
</dbReference>
<evidence type="ECO:0000313" key="3">
    <source>
        <dbReference type="Proteomes" id="UP001190700"/>
    </source>
</evidence>
<evidence type="ECO:0000259" key="1">
    <source>
        <dbReference type="Pfam" id="PF13088"/>
    </source>
</evidence>
<dbReference type="Gene3D" id="2.120.10.10">
    <property type="match status" value="1"/>
</dbReference>
<dbReference type="InterPro" id="IPR036278">
    <property type="entry name" value="Sialidase_sf"/>
</dbReference>
<dbReference type="SUPFAM" id="SSF50939">
    <property type="entry name" value="Sialidases"/>
    <property type="match status" value="1"/>
</dbReference>
<feature type="domain" description="Sialidase" evidence="1">
    <location>
        <begin position="155"/>
        <end position="462"/>
    </location>
</feature>
<evidence type="ECO:0000313" key="2">
    <source>
        <dbReference type="EMBL" id="KAK3241776.1"/>
    </source>
</evidence>
<dbReference type="EMBL" id="LGRX02033315">
    <property type="protein sequence ID" value="KAK3241776.1"/>
    <property type="molecule type" value="Genomic_DNA"/>
</dbReference>
<sequence>MNSPSRRRGAARRRDPIVLFGAALFCTVLFTHATTVSFFFATLSSLDVGAPTADDNPPEIHAETEIMLTTSPVPEPEPSAFLQEQALGEPCVWRPIRPQVRFKSKAANGEPSNKVILNGRAKDLHVELRWITRTSTRYAHMATLEVDVMDPKVVYAAWQASDFHEGAHDQHIRFVKSVNGGLLWEHKTRTVVQGGGVPVWGPVLHSEPGGKLWLFYSRSRHNCTIKGRDDWLAPGGDIMAVVSRDGGATFGPPRNILPLPNTDPRDDSPAPRVIANKLVEIELGKDRSSNTSGGVLWLLPFWTEARGTCGSLATDKTALLCSTDRGATWQIRGSIPRLEETWLIESTLAEVGEGEKKGLLQLFRSRSERVYSSYSSDWGRTWSPPRKTELPNPDSKVHMLRLEGGSVMVAYNNATVRGKRNNLELARSYDFGTTWQHVATLENDKAGEFSYPSIAQVPGGMVLVAYTNAVFHITHFGRQLGGADYKGVKVAILSPDSPRFRVFKGKASVGDSSMLVRLTDNACIGILRPALPSVPASPPPYPTPLPLALHACWYHAALQCIRTFTANVSELPLQKAPAADLGAALTPFEALSPGSPLATPGRLFQSSA</sequence>
<name>A0AAE0EV41_9CHLO</name>
<reference evidence="2 3" key="1">
    <citation type="journal article" date="2015" name="Genome Biol. Evol.">
        <title>Comparative Genomics of a Bacterivorous Green Alga Reveals Evolutionary Causalities and Consequences of Phago-Mixotrophic Mode of Nutrition.</title>
        <authorList>
            <person name="Burns J.A."/>
            <person name="Paasch A."/>
            <person name="Narechania A."/>
            <person name="Kim E."/>
        </authorList>
    </citation>
    <scope>NUCLEOTIDE SEQUENCE [LARGE SCALE GENOMIC DNA]</scope>
    <source>
        <strain evidence="2 3">PLY_AMNH</strain>
    </source>
</reference>
<dbReference type="Pfam" id="PF13088">
    <property type="entry name" value="BNR_2"/>
    <property type="match status" value="1"/>
</dbReference>
<protein>
    <recommendedName>
        <fullName evidence="1">Sialidase domain-containing protein</fullName>
    </recommendedName>
</protein>
<dbReference type="Proteomes" id="UP001190700">
    <property type="component" value="Unassembled WGS sequence"/>
</dbReference>
<accession>A0AAE0EV41</accession>
<proteinExistence type="predicted"/>
<dbReference type="CDD" id="cd15482">
    <property type="entry name" value="Sialidase_non-viral"/>
    <property type="match status" value="1"/>
</dbReference>
<keyword evidence="3" id="KW-1185">Reference proteome</keyword>
<dbReference type="InterPro" id="IPR011040">
    <property type="entry name" value="Sialidase"/>
</dbReference>
<comment type="caution">
    <text evidence="2">The sequence shown here is derived from an EMBL/GenBank/DDBJ whole genome shotgun (WGS) entry which is preliminary data.</text>
</comment>
<organism evidence="2 3">
    <name type="scientific">Cymbomonas tetramitiformis</name>
    <dbReference type="NCBI Taxonomy" id="36881"/>
    <lineage>
        <taxon>Eukaryota</taxon>
        <taxon>Viridiplantae</taxon>
        <taxon>Chlorophyta</taxon>
        <taxon>Pyramimonadophyceae</taxon>
        <taxon>Pyramimonadales</taxon>
        <taxon>Pyramimonadaceae</taxon>
        <taxon>Cymbomonas</taxon>
    </lineage>
</organism>
<gene>
    <name evidence="2" type="ORF">CYMTET_48489</name>
</gene>